<gene>
    <name evidence="2" type="ORF">BYL167_LOCUS47002</name>
    <name evidence="1" type="ORF">GIL414_LOCUS37035</name>
</gene>
<evidence type="ECO:0000313" key="1">
    <source>
        <dbReference type="EMBL" id="CAF4555760.1"/>
    </source>
</evidence>
<accession>A0A8S2YHJ4</accession>
<protein>
    <submittedName>
        <fullName evidence="1">Uncharacterized protein</fullName>
    </submittedName>
</protein>
<dbReference type="EMBL" id="CAJOBH010134121">
    <property type="protein sequence ID" value="CAF4773301.1"/>
    <property type="molecule type" value="Genomic_DNA"/>
</dbReference>
<dbReference type="AlphaFoldDB" id="A0A8S2YHJ4"/>
<name>A0A8S2YHJ4_9BILA</name>
<dbReference type="EMBL" id="CAJOBJ010093961">
    <property type="protein sequence ID" value="CAF4555760.1"/>
    <property type="molecule type" value="Genomic_DNA"/>
</dbReference>
<sequence length="59" mass="6719">SNIRTSRTQAIQRAHLINCDTLSRALNVPERALERYLQFVNVDDDGRTRRAASFTLLAC</sequence>
<dbReference type="Proteomes" id="UP000681720">
    <property type="component" value="Unassembled WGS sequence"/>
</dbReference>
<feature type="non-terminal residue" evidence="1">
    <location>
        <position position="1"/>
    </location>
</feature>
<proteinExistence type="predicted"/>
<evidence type="ECO:0000313" key="2">
    <source>
        <dbReference type="EMBL" id="CAF4773301.1"/>
    </source>
</evidence>
<reference evidence="1" key="1">
    <citation type="submission" date="2021-02" db="EMBL/GenBank/DDBJ databases">
        <authorList>
            <person name="Nowell W R."/>
        </authorList>
    </citation>
    <scope>NUCLEOTIDE SEQUENCE</scope>
</reference>
<organism evidence="1 3">
    <name type="scientific">Rotaria magnacalcarata</name>
    <dbReference type="NCBI Taxonomy" id="392030"/>
    <lineage>
        <taxon>Eukaryota</taxon>
        <taxon>Metazoa</taxon>
        <taxon>Spiralia</taxon>
        <taxon>Gnathifera</taxon>
        <taxon>Rotifera</taxon>
        <taxon>Eurotatoria</taxon>
        <taxon>Bdelloidea</taxon>
        <taxon>Philodinida</taxon>
        <taxon>Philodinidae</taxon>
        <taxon>Rotaria</taxon>
    </lineage>
</organism>
<evidence type="ECO:0000313" key="3">
    <source>
        <dbReference type="Proteomes" id="UP000681720"/>
    </source>
</evidence>
<dbReference type="Proteomes" id="UP000681967">
    <property type="component" value="Unassembled WGS sequence"/>
</dbReference>
<comment type="caution">
    <text evidence="1">The sequence shown here is derived from an EMBL/GenBank/DDBJ whole genome shotgun (WGS) entry which is preliminary data.</text>
</comment>